<sequence length="1000" mass="111732">MKGEGDTEHFFSVCNCSVDPRGKFGQEICIMAGPGNNGQVCVTSGSVADGTDYSVAEAWQRAMGSSEDRNGTAVKEGWLRKSPPLDKKTSVFKAWEWRWFVLRITPQQQLELEYYKDKDSSRKDEPKGIIKFGKADFYEEIIKLCDKKDKKVADIISKHKSENIFTVTSSEGRTFFLICETKEDLESWFDLLQQHLEELGYIKGFALQNRARGRSTTQPCGPRPRENTPERYLISAPGRNQNAFAGAGEREPQPEPDVAVYPSQTPSPRPYSSSSSSGCSRCSSISSQSNPDVLYAAVYRSATPTGQPPAHHSPTPAIQPPARRSPSPTIQRPTCLALTSQSSLDAQQSPGDEDKATSAPLSILHARGGSSRTSPPFTPPDTPMSPLSSTPTFDFNPEFIHQLQEEGDVREQEERQEPNYRLLHNPSQPCCLRHHIVYVNADTARRHQEEDLYENIHVIEDEKLWLRRVKTRKASLRQSCAPITKLLEPQQGIPISQADLDDEEVFGNEEKEEAEMEDIYEQMGSHPREHPDTETTPMSLLSEAAVENPYSSGEEDLYVLPTGRVSPDSHYGIRPLFSQEIASSTPGSYAVRGKDDSIAQSSGGEMSQSDEEDREDVSEIRKAMEAAAADLLPDNSERRTIRCMLKQENLCQEDEFAFVEQQRELLQRYSRPQAAPKASTLGRQVDSRQHRRPALPPRSFSCDDHSPPRSPNGSHSPHAPLSRSRSGSSGMEAPPADTTMKKRANTLPLLHSSGPPPLPTEPPPLPPRVSLPPSRISLPPSPSELQAEIIRQQMDSAGIKVILSREEVINKLGFVECFSAVWIAGWKEKEAPTLKQYFYVGDCVYAINDQRVNTADDARRTIQTSMKDQIIFLVKRLPHANVVTLRRTTDGEKLGIDIKTNHAEITAVDPDGLAGQQGLKPKYSMNNYQVNWTITKINSLPVSILAVQEKEVQRRIWEGGLQLTLVLQPSDFIKTLRKELKITTNKNPKEYEVDMLATRK</sequence>
<dbReference type="PROSITE" id="PS50003">
    <property type="entry name" value="PH_DOMAIN"/>
    <property type="match status" value="1"/>
</dbReference>
<reference evidence="5" key="1">
    <citation type="submission" date="2025-08" db="UniProtKB">
        <authorList>
            <consortium name="RefSeq"/>
        </authorList>
    </citation>
    <scope>IDENTIFICATION</scope>
    <source>
        <tissue evidence="5">Gonad</tissue>
    </source>
</reference>
<dbReference type="GO" id="GO:0030036">
    <property type="term" value="P:actin cytoskeleton organization"/>
    <property type="evidence" value="ECO:0007669"/>
    <property type="project" value="TreeGrafter"/>
</dbReference>
<dbReference type="KEGG" id="bbel:109471424"/>
<feature type="region of interest" description="Disordered" evidence="1">
    <location>
        <begin position="365"/>
        <end position="395"/>
    </location>
</feature>
<dbReference type="PANTHER" id="PTHR12092">
    <property type="entry name" value="PLECKSTRIN"/>
    <property type="match status" value="1"/>
</dbReference>
<feature type="domain" description="PH" evidence="2">
    <location>
        <begin position="72"/>
        <end position="197"/>
    </location>
</feature>
<dbReference type="PANTHER" id="PTHR12092:SF16">
    <property type="entry name" value="PH DOMAIN-CONTAINING PROTEIN"/>
    <property type="match status" value="1"/>
</dbReference>
<dbReference type="PROSITE" id="PS50106">
    <property type="entry name" value="PDZ"/>
    <property type="match status" value="1"/>
</dbReference>
<dbReference type="InterPro" id="IPR001478">
    <property type="entry name" value="PDZ"/>
</dbReference>
<name>A0A6P4Z9C7_BRABE</name>
<evidence type="ECO:0000259" key="2">
    <source>
        <dbReference type="PROSITE" id="PS50003"/>
    </source>
</evidence>
<feature type="compositionally biased region" description="Polar residues" evidence="1">
    <location>
        <begin position="598"/>
        <end position="607"/>
    </location>
</feature>
<dbReference type="Pfam" id="PF00169">
    <property type="entry name" value="PH"/>
    <property type="match status" value="1"/>
</dbReference>
<feature type="region of interest" description="Disordered" evidence="1">
    <location>
        <begin position="510"/>
        <end position="535"/>
    </location>
</feature>
<dbReference type="InterPro" id="IPR011993">
    <property type="entry name" value="PH-like_dom_sf"/>
</dbReference>
<dbReference type="RefSeq" id="XP_019626266.1">
    <property type="nucleotide sequence ID" value="XM_019770707.1"/>
</dbReference>
<dbReference type="SMART" id="SM00233">
    <property type="entry name" value="PH"/>
    <property type="match status" value="1"/>
</dbReference>
<evidence type="ECO:0000256" key="1">
    <source>
        <dbReference type="SAM" id="MobiDB-lite"/>
    </source>
</evidence>
<feature type="compositionally biased region" description="Acidic residues" evidence="1">
    <location>
        <begin position="510"/>
        <end position="520"/>
    </location>
</feature>
<dbReference type="GeneID" id="109471424"/>
<organism evidence="4 5">
    <name type="scientific">Branchiostoma belcheri</name>
    <name type="common">Amphioxus</name>
    <dbReference type="NCBI Taxonomy" id="7741"/>
    <lineage>
        <taxon>Eukaryota</taxon>
        <taxon>Metazoa</taxon>
        <taxon>Chordata</taxon>
        <taxon>Cephalochordata</taxon>
        <taxon>Leptocardii</taxon>
        <taxon>Amphioxiformes</taxon>
        <taxon>Branchiostomatidae</taxon>
        <taxon>Branchiostoma</taxon>
    </lineage>
</organism>
<keyword evidence="4" id="KW-1185">Reference proteome</keyword>
<feature type="region of interest" description="Disordered" evidence="1">
    <location>
        <begin position="585"/>
        <end position="618"/>
    </location>
</feature>
<dbReference type="AlphaFoldDB" id="A0A6P4Z9C7"/>
<accession>A0A6P4Z9C7</accession>
<dbReference type="InterPro" id="IPR037370">
    <property type="entry name" value="Pleckstrin"/>
</dbReference>
<dbReference type="Proteomes" id="UP000515135">
    <property type="component" value="Unplaced"/>
</dbReference>
<feature type="compositionally biased region" description="Pro residues" evidence="1">
    <location>
        <begin position="754"/>
        <end position="770"/>
    </location>
</feature>
<protein>
    <submittedName>
        <fullName evidence="5">Uncharacterized protein LOC109471424</fullName>
    </submittedName>
</protein>
<proteinExistence type="predicted"/>
<dbReference type="OrthoDB" id="10019760at2759"/>
<dbReference type="Gene3D" id="2.30.29.30">
    <property type="entry name" value="Pleckstrin-homology domain (PH domain)/Phosphotyrosine-binding domain (PTB)"/>
    <property type="match status" value="1"/>
</dbReference>
<feature type="domain" description="PDZ" evidence="3">
    <location>
        <begin position="882"/>
        <end position="971"/>
    </location>
</feature>
<feature type="region of interest" description="Disordered" evidence="1">
    <location>
        <begin position="241"/>
        <end position="284"/>
    </location>
</feature>
<evidence type="ECO:0000259" key="3">
    <source>
        <dbReference type="PROSITE" id="PS50106"/>
    </source>
</evidence>
<feature type="region of interest" description="Disordered" evidence="1">
    <location>
        <begin position="303"/>
        <end position="331"/>
    </location>
</feature>
<feature type="compositionally biased region" description="Low complexity" evidence="1">
    <location>
        <begin position="261"/>
        <end position="284"/>
    </location>
</feature>
<dbReference type="InterPro" id="IPR001849">
    <property type="entry name" value="PH_domain"/>
</dbReference>
<evidence type="ECO:0000313" key="5">
    <source>
        <dbReference type="RefSeq" id="XP_019626266.1"/>
    </source>
</evidence>
<dbReference type="SUPFAM" id="SSF50729">
    <property type="entry name" value="PH domain-like"/>
    <property type="match status" value="1"/>
</dbReference>
<dbReference type="GO" id="GO:0005886">
    <property type="term" value="C:plasma membrane"/>
    <property type="evidence" value="ECO:0007669"/>
    <property type="project" value="TreeGrafter"/>
</dbReference>
<evidence type="ECO:0000313" key="4">
    <source>
        <dbReference type="Proteomes" id="UP000515135"/>
    </source>
</evidence>
<gene>
    <name evidence="5" type="primary">LOC109471424</name>
</gene>
<feature type="region of interest" description="Disordered" evidence="1">
    <location>
        <begin position="669"/>
        <end position="773"/>
    </location>
</feature>